<comment type="caution">
    <text evidence="2">The sequence shown here is derived from an EMBL/GenBank/DDBJ whole genome shotgun (WGS) entry which is preliminary data.</text>
</comment>
<sequence length="336" mass="33108">MAQPVYAAALYSEGRVPDAAAQPPAHVLFAGAQEDDGGASKPLMPATQAELAAGAPHLPPESLVIAQLLSPQAVSAYRWARPPGALVFGALRADDAALDRCEAAGLPVSPSMEGPHAEELTTQLQVFFRHFKYPEHKAFILMDRGFFVFGDDLEDAAATFDSDICTALLGRTPQMLSTAPSGGAGSATGSAGAGGALGGLAGALGRLGGLLSRAHSEPVEAVWVVPAGGGASGFFGGPVLAGAAASAAGPAGGAGAVSEPSSPMFGALQAARASFLLRTSGDGAGSGGGAAGGAGAACGGKEPQLPASIRAPPSVTKGSGGSEMRIPSFQTGLKPW</sequence>
<evidence type="ECO:0000313" key="3">
    <source>
        <dbReference type="Proteomes" id="UP000247498"/>
    </source>
</evidence>
<proteinExistence type="predicted"/>
<dbReference type="EMBL" id="BDRX01000118">
    <property type="protein sequence ID" value="GBF98209.1"/>
    <property type="molecule type" value="Genomic_DNA"/>
</dbReference>
<name>A0A2V0PFB2_9CHLO</name>
<dbReference type="Proteomes" id="UP000247498">
    <property type="component" value="Unassembled WGS sequence"/>
</dbReference>
<dbReference type="OrthoDB" id="533599at2759"/>
<dbReference type="AlphaFoldDB" id="A0A2V0PFB2"/>
<organism evidence="2 3">
    <name type="scientific">Raphidocelis subcapitata</name>
    <dbReference type="NCBI Taxonomy" id="307507"/>
    <lineage>
        <taxon>Eukaryota</taxon>
        <taxon>Viridiplantae</taxon>
        <taxon>Chlorophyta</taxon>
        <taxon>core chlorophytes</taxon>
        <taxon>Chlorophyceae</taxon>
        <taxon>CS clade</taxon>
        <taxon>Sphaeropleales</taxon>
        <taxon>Selenastraceae</taxon>
        <taxon>Raphidocelis</taxon>
    </lineage>
</organism>
<keyword evidence="3" id="KW-1185">Reference proteome</keyword>
<protein>
    <submittedName>
        <fullName evidence="2">Uncharacterized protein</fullName>
    </submittedName>
</protein>
<feature type="compositionally biased region" description="Gly residues" evidence="1">
    <location>
        <begin position="286"/>
        <end position="298"/>
    </location>
</feature>
<dbReference type="InParanoid" id="A0A2V0PFB2"/>
<gene>
    <name evidence="2" type="ORF">Rsub_10709</name>
</gene>
<evidence type="ECO:0000256" key="1">
    <source>
        <dbReference type="SAM" id="MobiDB-lite"/>
    </source>
</evidence>
<feature type="region of interest" description="Disordered" evidence="1">
    <location>
        <begin position="286"/>
        <end position="336"/>
    </location>
</feature>
<reference evidence="2 3" key="1">
    <citation type="journal article" date="2018" name="Sci. Rep.">
        <title>Raphidocelis subcapitata (=Pseudokirchneriella subcapitata) provides an insight into genome evolution and environmental adaptations in the Sphaeropleales.</title>
        <authorList>
            <person name="Suzuki S."/>
            <person name="Yamaguchi H."/>
            <person name="Nakajima N."/>
            <person name="Kawachi M."/>
        </authorList>
    </citation>
    <scope>NUCLEOTIDE SEQUENCE [LARGE SCALE GENOMIC DNA]</scope>
    <source>
        <strain evidence="2 3">NIES-35</strain>
    </source>
</reference>
<evidence type="ECO:0000313" key="2">
    <source>
        <dbReference type="EMBL" id="GBF98209.1"/>
    </source>
</evidence>
<accession>A0A2V0PFB2</accession>